<accession>A0A7S7SMR3</accession>
<dbReference type="KEGG" id="pfer:IRI77_09765"/>
<proteinExistence type="predicted"/>
<name>A0A7S7SMR3_PALFE</name>
<dbReference type="NCBIfam" id="TIGR01409">
    <property type="entry name" value="TAT_signal_seq"/>
    <property type="match status" value="1"/>
</dbReference>
<protein>
    <submittedName>
        <fullName evidence="2">Twin-arginine translocation signal domain-containing protein</fullName>
    </submittedName>
</protein>
<feature type="signal peptide" evidence="1">
    <location>
        <begin position="1"/>
        <end position="25"/>
    </location>
</feature>
<dbReference type="AlphaFoldDB" id="A0A7S7SMR3"/>
<dbReference type="Proteomes" id="UP000593892">
    <property type="component" value="Chromosome"/>
</dbReference>
<evidence type="ECO:0000313" key="2">
    <source>
        <dbReference type="EMBL" id="QOY90218.1"/>
    </source>
</evidence>
<keyword evidence="1" id="KW-0732">Signal</keyword>
<keyword evidence="3" id="KW-1185">Reference proteome</keyword>
<dbReference type="PROSITE" id="PS51318">
    <property type="entry name" value="TAT"/>
    <property type="match status" value="1"/>
</dbReference>
<dbReference type="RefSeq" id="WP_194451883.1">
    <property type="nucleotide sequence ID" value="NZ_CP063849.1"/>
</dbReference>
<reference evidence="2 3" key="1">
    <citation type="submission" date="2020-10" db="EMBL/GenBank/DDBJ databases">
        <title>Complete genome sequence of Paludibaculum fermentans P105T, a facultatively anaerobic acidobacterium capable of dissimilatory Fe(III) reduction.</title>
        <authorList>
            <person name="Dedysh S.N."/>
            <person name="Beletsky A.V."/>
            <person name="Kulichevskaya I.S."/>
            <person name="Mardanov A.V."/>
            <person name="Ravin N.V."/>
        </authorList>
    </citation>
    <scope>NUCLEOTIDE SEQUENCE [LARGE SCALE GENOMIC DNA]</scope>
    <source>
        <strain evidence="2 3">P105</strain>
    </source>
</reference>
<sequence length="902" mass="99277">MTPNSSSRRKFLQAAGLSAAGAGLAAPGSGVSIVIDPADPIGSSGPAQWAAGELQVALEQRGLAVQRCAHLADAGAASFCITVAGAQAALARAVLNEARVPIPSLPEALVLASGSTSGRSVVAACGTDVRGAVFAVLELADRARYSSNPVEALAVSTPVAERPANQVRSVTRLFTSDVEDKPWFNDRTMWGPYLTMLAGQRFNRFHLALGIGYDFLRKVTDAYFLFAYPFLLDVPGYRVHVPQLPVRERDSNLEMLRYISEQTVARGMEFQLGLWMHGYEWIDSPNPNYTIEGLTHETHGPYCRDAVRALLKACPAISGVTFRVHGESGVDEGSYQFWKTVFEGVSTCGRTVEIDMHSKGMDQTMLDIAVGSGMPVKLSPKYWGEHLGMPYHQADIRELERPKPNAQTSRLMKLSAGSRSFLRYGYGDLLREDRKWDVVHRIWPGTQRLLLWGDPVTAAAYARAFRFCGSAGVEIMEPLSFKGRRGSGLPGGRCAYADTSLNPRWDWEKYVYSHRIWGRLLYNPDSSPEVWQRYLKAQFGAGSAAMESALAHGSRILPIVTTAHAASAGNNTYWPEVYLNQSLVDATQPGPYTDSPAPRVFGNVSPLDPQLFYRIKDYADDLLKGEVSGQYSPVEVAQWIEDFAAEAAKSAAQAQALSSGKDRPEYRRAAIDVDLMVGLGRFFGAKFRAGVLYRIFEQTGDRIALEQCLRMYRAARAAFATVAERGKGVYVPDITVGELRQLRGHWMDRLPAMDADISEVARKLEGARPAEGSPLLAQAIAQATGRPRRDLALCIHTPGAVFRAGEPLEIALTSAAPMSSVQIYFRHVNQAERWVSAAMEVRESVWRAAIPADYTNSQYWLQYYFEVRRMGRSAALYPGLGAELNQQPYFTVKRGAETSRTK</sequence>
<dbReference type="InterPro" id="IPR019546">
    <property type="entry name" value="TAT_signal_bac_arc"/>
</dbReference>
<dbReference type="InterPro" id="IPR006311">
    <property type="entry name" value="TAT_signal"/>
</dbReference>
<organism evidence="2 3">
    <name type="scientific">Paludibaculum fermentans</name>
    <dbReference type="NCBI Taxonomy" id="1473598"/>
    <lineage>
        <taxon>Bacteria</taxon>
        <taxon>Pseudomonadati</taxon>
        <taxon>Acidobacteriota</taxon>
        <taxon>Terriglobia</taxon>
        <taxon>Bryobacterales</taxon>
        <taxon>Bryobacteraceae</taxon>
        <taxon>Paludibaculum</taxon>
    </lineage>
</organism>
<dbReference type="EMBL" id="CP063849">
    <property type="protein sequence ID" value="QOY90218.1"/>
    <property type="molecule type" value="Genomic_DNA"/>
</dbReference>
<evidence type="ECO:0000256" key="1">
    <source>
        <dbReference type="SAM" id="SignalP"/>
    </source>
</evidence>
<evidence type="ECO:0000313" key="3">
    <source>
        <dbReference type="Proteomes" id="UP000593892"/>
    </source>
</evidence>
<feature type="chain" id="PRO_5032506237" evidence="1">
    <location>
        <begin position="26"/>
        <end position="902"/>
    </location>
</feature>
<gene>
    <name evidence="2" type="ORF">IRI77_09765</name>
</gene>